<feature type="region of interest" description="Disordered" evidence="1">
    <location>
        <begin position="40"/>
        <end position="75"/>
    </location>
</feature>
<comment type="caution">
    <text evidence="2">The sequence shown here is derived from an EMBL/GenBank/DDBJ whole genome shotgun (WGS) entry which is preliminary data.</text>
</comment>
<dbReference type="EMBL" id="AAUW01000002">
    <property type="protein sequence ID" value="EAV45506.1"/>
    <property type="molecule type" value="Genomic_DNA"/>
</dbReference>
<proteinExistence type="predicted"/>
<protein>
    <submittedName>
        <fullName evidence="2">Uncharacterized protein</fullName>
    </submittedName>
</protein>
<name>A0NMX5_ROSAI</name>
<evidence type="ECO:0000313" key="3">
    <source>
        <dbReference type="Proteomes" id="UP000004848"/>
    </source>
</evidence>
<evidence type="ECO:0000313" key="2">
    <source>
        <dbReference type="EMBL" id="EAV45506.1"/>
    </source>
</evidence>
<reference evidence="2 3" key="1">
    <citation type="submission" date="2006-05" db="EMBL/GenBank/DDBJ databases">
        <authorList>
            <person name="King G."/>
            <person name="Ferriera S."/>
            <person name="Johnson J."/>
            <person name="Kravitz S."/>
            <person name="Beeson K."/>
            <person name="Sutton G."/>
            <person name="Rogers Y.-H."/>
            <person name="Friedman R."/>
            <person name="Frazier M."/>
            <person name="Venter J.C."/>
        </authorList>
    </citation>
    <scope>NUCLEOTIDE SEQUENCE [LARGE SCALE GENOMIC DNA]</scope>
    <source>
        <strain evidence="3">ATCC 25650 / DSM 13394 / JCM 20685 / NBRC 16684 / NCIMB 2208 / IAM 12614 / B1</strain>
    </source>
</reference>
<dbReference type="AlphaFoldDB" id="A0NMX5"/>
<evidence type="ECO:0000256" key="1">
    <source>
        <dbReference type="SAM" id="MobiDB-lite"/>
    </source>
</evidence>
<gene>
    <name evidence="2" type="ORF">SIAM614_22842</name>
</gene>
<accession>A0NMX5</accession>
<dbReference type="Proteomes" id="UP000004848">
    <property type="component" value="Unassembled WGS sequence"/>
</dbReference>
<organism evidence="2 3">
    <name type="scientific">Roseibium aggregatum (strain ATCC 25650 / DSM 13394 / JCM 20685 / NBRC 16684 / NCIMB 2208 / IAM 12614 / B1)</name>
    <name type="common">Stappia aggregata</name>
    <dbReference type="NCBI Taxonomy" id="384765"/>
    <lineage>
        <taxon>Bacteria</taxon>
        <taxon>Pseudomonadati</taxon>
        <taxon>Pseudomonadota</taxon>
        <taxon>Alphaproteobacteria</taxon>
        <taxon>Hyphomicrobiales</taxon>
        <taxon>Stappiaceae</taxon>
        <taxon>Roseibium</taxon>
    </lineage>
</organism>
<sequence length="75" mass="7960">MGSMPMPLGQTAAPTGMVKVWFAGGEPWKDRSQVRCNFASIGNGTQPRASGEARAGTGEPHDFKKKKAQPEAAPF</sequence>